<evidence type="ECO:0000256" key="1">
    <source>
        <dbReference type="ARBA" id="ARBA00023015"/>
    </source>
</evidence>
<dbReference type="PROSITE" id="PS51063">
    <property type="entry name" value="HTH_CRP_2"/>
    <property type="match status" value="1"/>
</dbReference>
<dbReference type="AlphaFoldDB" id="A0A1G6JGC0"/>
<dbReference type="RefSeq" id="WP_091402575.1">
    <property type="nucleotide sequence ID" value="NZ_FMYV01000002.1"/>
</dbReference>
<evidence type="ECO:0000313" key="5">
    <source>
        <dbReference type="EMBL" id="SDC17741.1"/>
    </source>
</evidence>
<dbReference type="EMBL" id="FMYV01000002">
    <property type="protein sequence ID" value="SDC17741.1"/>
    <property type="molecule type" value="Genomic_DNA"/>
</dbReference>
<name>A0A1G6JGC0_9BACT</name>
<protein>
    <submittedName>
        <fullName evidence="5">cAMP-binding domain of CRP or a regulatory subunit of cAMP-dependent protein kinases</fullName>
    </submittedName>
</protein>
<sequence length="224" mass="26152">MNQVSKIPLFKNLTVEEIKSLTLDNSFKSVDFEKDSIIKSRGEKLDHLMVLLFGEVKTQMSDFNGKVIQIERLKSPTMLAIGFVFQTNNILPVDIITTKKSSVLFIKKDTLIEFSCKKKKFLENLLNHIGGKMNFLSQKLWITSLKTIREKILFYLLQLYNQNNHKERFEMPVKIEELSLLFGVTRPSLSRALSELEKEDFFRRNGKIIVLNINKLKEKDYNMI</sequence>
<dbReference type="SUPFAM" id="SSF46785">
    <property type="entry name" value="Winged helix' DNA-binding domain"/>
    <property type="match status" value="1"/>
</dbReference>
<keyword evidence="5" id="KW-0418">Kinase</keyword>
<dbReference type="GO" id="GO:0003677">
    <property type="term" value="F:DNA binding"/>
    <property type="evidence" value="ECO:0007669"/>
    <property type="project" value="UniProtKB-KW"/>
</dbReference>
<keyword evidence="1" id="KW-0805">Transcription regulation</keyword>
<evidence type="ECO:0000259" key="4">
    <source>
        <dbReference type="PROSITE" id="PS51063"/>
    </source>
</evidence>
<dbReference type="STRING" id="28234.SAMN04488588_0522"/>
<evidence type="ECO:0000256" key="2">
    <source>
        <dbReference type="ARBA" id="ARBA00023125"/>
    </source>
</evidence>
<keyword evidence="2" id="KW-0238">DNA-binding</keyword>
<dbReference type="SUPFAM" id="SSF51206">
    <property type="entry name" value="cAMP-binding domain-like"/>
    <property type="match status" value="1"/>
</dbReference>
<dbReference type="InterPro" id="IPR012318">
    <property type="entry name" value="HTH_CRP"/>
</dbReference>
<evidence type="ECO:0000256" key="3">
    <source>
        <dbReference type="ARBA" id="ARBA00023163"/>
    </source>
</evidence>
<dbReference type="InterPro" id="IPR018490">
    <property type="entry name" value="cNMP-bd_dom_sf"/>
</dbReference>
<keyword evidence="6" id="KW-1185">Reference proteome</keyword>
<dbReference type="Gene3D" id="2.60.120.10">
    <property type="entry name" value="Jelly Rolls"/>
    <property type="match status" value="1"/>
</dbReference>
<evidence type="ECO:0000313" key="6">
    <source>
        <dbReference type="Proteomes" id="UP000199322"/>
    </source>
</evidence>
<dbReference type="Proteomes" id="UP000199322">
    <property type="component" value="Unassembled WGS sequence"/>
</dbReference>
<proteinExistence type="predicted"/>
<dbReference type="CDD" id="cd00038">
    <property type="entry name" value="CAP_ED"/>
    <property type="match status" value="1"/>
</dbReference>
<accession>A0A1G6JGC0</accession>
<organism evidence="5 6">
    <name type="scientific">Geotoga petraea</name>
    <dbReference type="NCBI Taxonomy" id="28234"/>
    <lineage>
        <taxon>Bacteria</taxon>
        <taxon>Thermotogati</taxon>
        <taxon>Thermotogota</taxon>
        <taxon>Thermotogae</taxon>
        <taxon>Petrotogales</taxon>
        <taxon>Petrotogaceae</taxon>
        <taxon>Geotoga</taxon>
    </lineage>
</organism>
<dbReference type="InterPro" id="IPR036390">
    <property type="entry name" value="WH_DNA-bd_sf"/>
</dbReference>
<dbReference type="Pfam" id="PF00027">
    <property type="entry name" value="cNMP_binding"/>
    <property type="match status" value="1"/>
</dbReference>
<gene>
    <name evidence="5" type="ORF">SAMN04488588_0522</name>
</gene>
<dbReference type="GO" id="GO:0016301">
    <property type="term" value="F:kinase activity"/>
    <property type="evidence" value="ECO:0007669"/>
    <property type="project" value="UniProtKB-KW"/>
</dbReference>
<dbReference type="InterPro" id="IPR000595">
    <property type="entry name" value="cNMP-bd_dom"/>
</dbReference>
<dbReference type="Pfam" id="PF13545">
    <property type="entry name" value="HTH_Crp_2"/>
    <property type="match status" value="1"/>
</dbReference>
<dbReference type="GO" id="GO:0006355">
    <property type="term" value="P:regulation of DNA-templated transcription"/>
    <property type="evidence" value="ECO:0007669"/>
    <property type="project" value="InterPro"/>
</dbReference>
<dbReference type="InterPro" id="IPR014710">
    <property type="entry name" value="RmlC-like_jellyroll"/>
</dbReference>
<keyword evidence="3" id="KW-0804">Transcription</keyword>
<keyword evidence="5" id="KW-0808">Transferase</keyword>
<reference evidence="5 6" key="1">
    <citation type="submission" date="2016-10" db="EMBL/GenBank/DDBJ databases">
        <authorList>
            <person name="de Groot N.N."/>
        </authorList>
    </citation>
    <scope>NUCLEOTIDE SEQUENCE [LARGE SCALE GENOMIC DNA]</scope>
    <source>
        <strain evidence="5 6">WG14</strain>
    </source>
</reference>
<feature type="domain" description="HTH crp-type" evidence="4">
    <location>
        <begin position="146"/>
        <end position="214"/>
    </location>
</feature>
<dbReference type="SMART" id="SM00419">
    <property type="entry name" value="HTH_CRP"/>
    <property type="match status" value="1"/>
</dbReference>